<organism evidence="7 8">
    <name type="scientific">Labeo rohita</name>
    <name type="common">Indian major carp</name>
    <name type="synonym">Cyprinus rohita</name>
    <dbReference type="NCBI Taxonomy" id="84645"/>
    <lineage>
        <taxon>Eukaryota</taxon>
        <taxon>Metazoa</taxon>
        <taxon>Chordata</taxon>
        <taxon>Craniata</taxon>
        <taxon>Vertebrata</taxon>
        <taxon>Euteleostomi</taxon>
        <taxon>Actinopterygii</taxon>
        <taxon>Neopterygii</taxon>
        <taxon>Teleostei</taxon>
        <taxon>Ostariophysi</taxon>
        <taxon>Cypriniformes</taxon>
        <taxon>Cyprinidae</taxon>
        <taxon>Labeoninae</taxon>
        <taxon>Labeonini</taxon>
        <taxon>Labeo</taxon>
    </lineage>
</organism>
<dbReference type="PANTHER" id="PTHR10127:SF882">
    <property type="entry name" value="MEPRIN A SUBUNIT"/>
    <property type="match status" value="1"/>
</dbReference>
<keyword evidence="2" id="KW-0378">Hydrolase</keyword>
<feature type="domain" description="Peptidase M12A" evidence="6">
    <location>
        <begin position="270"/>
        <end position="339"/>
    </location>
</feature>
<feature type="domain" description="MATH" evidence="5">
    <location>
        <begin position="510"/>
        <end position="677"/>
    </location>
</feature>
<sequence>MLPGGVQTFSSRRPVGANIQNLLGQLQNSMPQQAGIAAQAAPPLAPQNRPVPLPRNRAPLANLIAATQPAPINAAPIGLIQPAPPPAPAPLPVNHVTPQENLLSALDEWPWQTEISLMEMNPQPQGNSTNANLKVCPVCVQTPHGDPQYYSRNFIGHLNLRHCYYLDDITGLKTFYLHLCVPACCTAATHDNTQVTKNDDDDFPGNSETHVDDGKDQDIFDINEAAGLHLVEGDILIEEGEDRNTILDEKYRWPTTVPYVLDSSLDKKNNFISYNETVSSSLGVPYDYGSVMHYSKTAFSKTGEPTIVTKTPEFLDVIGQRLEFSDSDLLKLNRLYNCTTASTFLDSCHFEEPNICGMIQGDGGNAKWARVQRVKGGPQTDYTNLGRCQGAGFFMHFSTATGTQGDKAYLESRLFYPKRCSQCLQFYHYNSGGADDQLNIWVREYTTKNPKGALRLIQKISGGHQGSWELYHVTLNVSEKFRVVFEGVKGRKRSKGGLSLDDVNLAETKCPQYTWRIRNFTSLLATTHAGYEIYSPRYLSPDGYSFQIGLYINGVTDSPNKMAIYFYLTSGPNDDKLQWPCPWRQASMELMDQNPDIQCRMNNIRMITTDPNKTFTDSMGNVKKFWDNPRKVGSLVTDSNGSKYHRGPGDGTSYITHGRLKSRSFIKGDDVIFLLSLEDVTGLLESEIRDLRIETDDHDGEKEPKREMWNTEIDVDDGKDQDIFDINEEAGLHLVEGDILIQEGEDRNTILDEKYRWPTTVPYVLDSSLDKKNNFISYNETVSSSLGVPYDYGSVMHYSKMAFSKTGEPTIITKIPEFLDVIGQRMEFSDSDLLKLNRLYNCTTASTFLDSCHFEEPNICGMIQGDGGNAKWARVQRVKGGPQTDYTNLGRCQGAGFFMHFSTATGTQGDKAYLESRLFYPKRRSQCLQFYHYNSGGADDQLNIWVREYTAENPKGALRLIQKISGGHQGSWELYHVTLNVSDKFRVVFEGVKGRKRSKGGLSLDDVNLSETKCPQYTWHIRNFTRLLATTPADYEIYSPRYLSPDGYSFQIGLYINGETDSPNKMAIYFYLTSGPNDDKLQWPCPWRQASMELMDQNPDIQRRMNNIRMITTDPNKTFTDSMGNVKKFWDNPRKVGSLVTDSNGSKFYRGPGDSTSSYITHGRLKSRSFIKGDDVIFLLSLEGLEENEDLFKRNCPKDDQFLPLPPPPDNYEEVAPNNPTDVTAMLEKLTERFSTFEEQITSLNQRPISSLTGNTKIDVDDGKDQDIFDINREAGLHLVEGDILIQEGEDRNTILDEKYHWPTAVPYVLDRSLGL</sequence>
<name>A0A498M3B5_LABRO</name>
<dbReference type="InterPro" id="IPR024079">
    <property type="entry name" value="MetalloPept_cat_dom_sf"/>
</dbReference>
<dbReference type="Pfam" id="PF22486">
    <property type="entry name" value="MATH_2"/>
    <property type="match status" value="2"/>
</dbReference>
<evidence type="ECO:0000259" key="5">
    <source>
        <dbReference type="PROSITE" id="PS50144"/>
    </source>
</evidence>
<dbReference type="Gene3D" id="3.40.390.10">
    <property type="entry name" value="Collagenase (Catalytic Domain)"/>
    <property type="match status" value="5"/>
</dbReference>
<dbReference type="SUPFAM" id="SSF49599">
    <property type="entry name" value="TRAF domain-like"/>
    <property type="match status" value="2"/>
</dbReference>
<comment type="caution">
    <text evidence="1">Lacks conserved residue(s) required for the propagation of feature annotation.</text>
</comment>
<dbReference type="GO" id="GO:0016020">
    <property type="term" value="C:membrane"/>
    <property type="evidence" value="ECO:0007669"/>
    <property type="project" value="InterPro"/>
</dbReference>
<evidence type="ECO:0000256" key="1">
    <source>
        <dbReference type="PROSITE-ProRule" id="PRU01211"/>
    </source>
</evidence>
<feature type="domain" description="MATH" evidence="5">
    <location>
        <begin position="1014"/>
        <end position="1182"/>
    </location>
</feature>
<reference evidence="7 8" key="1">
    <citation type="submission" date="2018-03" db="EMBL/GenBank/DDBJ databases">
        <title>Draft genome sequence of Rohu Carp (Labeo rohita).</title>
        <authorList>
            <person name="Das P."/>
            <person name="Kushwaha B."/>
            <person name="Joshi C.G."/>
            <person name="Kumar D."/>
            <person name="Nagpure N.S."/>
            <person name="Sahoo L."/>
            <person name="Das S.P."/>
            <person name="Bit A."/>
            <person name="Patnaik S."/>
            <person name="Meher P.K."/>
            <person name="Jayasankar P."/>
            <person name="Koringa P.G."/>
            <person name="Patel N.V."/>
            <person name="Hinsu A.T."/>
            <person name="Kumar R."/>
            <person name="Pandey M."/>
            <person name="Agarwal S."/>
            <person name="Srivastava S."/>
            <person name="Singh M."/>
            <person name="Iquebal M.A."/>
            <person name="Jaiswal S."/>
            <person name="Angadi U.B."/>
            <person name="Kumar N."/>
            <person name="Raza M."/>
            <person name="Shah T.M."/>
            <person name="Rai A."/>
            <person name="Jena J.K."/>
        </authorList>
    </citation>
    <scope>NUCLEOTIDE SEQUENCE [LARGE SCALE GENOMIC DNA]</scope>
    <source>
        <strain evidence="7">DASCIFA01</strain>
        <tissue evidence="7">Testis</tissue>
    </source>
</reference>
<evidence type="ECO:0000256" key="3">
    <source>
        <dbReference type="SAM" id="MobiDB-lite"/>
    </source>
</evidence>
<dbReference type="InterPro" id="IPR001506">
    <property type="entry name" value="Peptidase_M12A"/>
</dbReference>
<dbReference type="PROSITE" id="PS50144">
    <property type="entry name" value="MATH"/>
    <property type="match status" value="2"/>
</dbReference>
<dbReference type="Pfam" id="PF01400">
    <property type="entry name" value="Astacin"/>
    <property type="match status" value="2"/>
</dbReference>
<evidence type="ECO:0000256" key="2">
    <source>
        <dbReference type="RuleBase" id="RU361183"/>
    </source>
</evidence>
<accession>A0A498M3B5</accession>
<evidence type="ECO:0000313" key="7">
    <source>
        <dbReference type="EMBL" id="RXN15359.1"/>
    </source>
</evidence>
<keyword evidence="9" id="KW-1267">Proteomics identification</keyword>
<dbReference type="InterPro" id="IPR008974">
    <property type="entry name" value="TRAF-like"/>
</dbReference>
<dbReference type="EC" id="3.4.24.-" evidence="2"/>
<keyword evidence="2" id="KW-0482">Metalloprotease</keyword>
<dbReference type="InterPro" id="IPR000998">
    <property type="entry name" value="MAM_dom"/>
</dbReference>
<dbReference type="InterPro" id="IPR002083">
    <property type="entry name" value="MATH/TRAF_dom"/>
</dbReference>
<keyword evidence="2" id="KW-0479">Metal-binding</keyword>
<dbReference type="PANTHER" id="PTHR10127">
    <property type="entry name" value="DISCOIDIN, CUB, EGF, LAMININ , AND ZINC METALLOPROTEASE DOMAIN CONTAINING"/>
    <property type="match status" value="1"/>
</dbReference>
<dbReference type="InterPro" id="IPR013320">
    <property type="entry name" value="ConA-like_dom_sf"/>
</dbReference>
<dbReference type="Proteomes" id="UP000290572">
    <property type="component" value="Unassembled WGS sequence"/>
</dbReference>
<dbReference type="SUPFAM" id="SSF49899">
    <property type="entry name" value="Concanavalin A-like lectins/glucanases"/>
    <property type="match status" value="2"/>
</dbReference>
<dbReference type="CDD" id="cd06263">
    <property type="entry name" value="MAM"/>
    <property type="match status" value="2"/>
</dbReference>
<dbReference type="GO" id="GO:0046872">
    <property type="term" value="F:metal ion binding"/>
    <property type="evidence" value="ECO:0007669"/>
    <property type="project" value="UniProtKB-KW"/>
</dbReference>
<dbReference type="PRINTS" id="PR00020">
    <property type="entry name" value="MAMDOMAIN"/>
</dbReference>
<feature type="region of interest" description="Disordered" evidence="3">
    <location>
        <begin position="194"/>
        <end position="216"/>
    </location>
</feature>
<dbReference type="PROSITE" id="PS51864">
    <property type="entry name" value="ASTACIN"/>
    <property type="match status" value="2"/>
</dbReference>
<dbReference type="FunFam" id="2.60.120.200:FF:000037">
    <property type="entry name" value="Meprin A subunit"/>
    <property type="match status" value="2"/>
</dbReference>
<dbReference type="GO" id="GO:0004222">
    <property type="term" value="F:metalloendopeptidase activity"/>
    <property type="evidence" value="ECO:0007669"/>
    <property type="project" value="UniProtKB-UniRule"/>
</dbReference>
<dbReference type="FunFam" id="2.60.210.10:FF:000009">
    <property type="entry name" value="Meprin A subunit"/>
    <property type="match status" value="2"/>
</dbReference>
<keyword evidence="8" id="KW-1185">Reference proteome</keyword>
<proteinExistence type="evidence at protein level"/>
<dbReference type="PRINTS" id="PR00480">
    <property type="entry name" value="ASTACIN"/>
</dbReference>
<dbReference type="GO" id="GO:0006508">
    <property type="term" value="P:proteolysis"/>
    <property type="evidence" value="ECO:0007669"/>
    <property type="project" value="UniProtKB-KW"/>
</dbReference>
<keyword evidence="2" id="KW-0862">Zinc</keyword>
<dbReference type="SMART" id="SM00137">
    <property type="entry name" value="MAM"/>
    <property type="match status" value="2"/>
</dbReference>
<evidence type="ECO:0007829" key="9">
    <source>
        <dbReference type="PeptideAtlas" id="A0A498M3B5"/>
    </source>
</evidence>
<dbReference type="SUPFAM" id="SSF55486">
    <property type="entry name" value="Metalloproteases ('zincins'), catalytic domain"/>
    <property type="match status" value="2"/>
</dbReference>
<evidence type="ECO:0000313" key="8">
    <source>
        <dbReference type="Proteomes" id="UP000290572"/>
    </source>
</evidence>
<gene>
    <name evidence="7" type="ORF">ROHU_028180</name>
</gene>
<dbReference type="PROSITE" id="PS50060">
    <property type="entry name" value="MAM_2"/>
    <property type="match status" value="2"/>
</dbReference>
<evidence type="ECO:0000259" key="6">
    <source>
        <dbReference type="PROSITE" id="PS51864"/>
    </source>
</evidence>
<dbReference type="STRING" id="84645.A0A498M3B5"/>
<keyword evidence="2" id="KW-0645">Protease</keyword>
<dbReference type="Pfam" id="PF00629">
    <property type="entry name" value="MAM"/>
    <property type="match status" value="2"/>
</dbReference>
<evidence type="ECO:0000259" key="4">
    <source>
        <dbReference type="PROSITE" id="PS50060"/>
    </source>
</evidence>
<dbReference type="Gene3D" id="2.60.210.10">
    <property type="entry name" value="Apoptosis, Tumor Necrosis Factor Receptor Associated Protein 2, Chain A"/>
    <property type="match status" value="2"/>
</dbReference>
<comment type="caution">
    <text evidence="7">The sequence shown here is derived from an EMBL/GenBank/DDBJ whole genome shotgun (WGS) entry which is preliminary data.</text>
</comment>
<dbReference type="Gene3D" id="2.60.120.200">
    <property type="match status" value="2"/>
</dbReference>
<dbReference type="EMBL" id="QBIY01012855">
    <property type="protein sequence ID" value="RXN15359.1"/>
    <property type="molecule type" value="Genomic_DNA"/>
</dbReference>
<protein>
    <recommendedName>
        <fullName evidence="2">Metalloendopeptidase</fullName>
        <ecNumber evidence="2">3.4.24.-</ecNumber>
    </recommendedName>
</protein>
<feature type="domain" description="MAM" evidence="4">
    <location>
        <begin position="346"/>
        <end position="512"/>
    </location>
</feature>
<comment type="cofactor">
    <cofactor evidence="2">
        <name>Zn(2+)</name>
        <dbReference type="ChEBI" id="CHEBI:29105"/>
    </cofactor>
    <text evidence="2">Binds 1 zinc ion per subunit.</text>
</comment>
<feature type="domain" description="Peptidase M12A" evidence="6">
    <location>
        <begin position="774"/>
        <end position="843"/>
    </location>
</feature>
<feature type="domain" description="MAM" evidence="4">
    <location>
        <begin position="850"/>
        <end position="1016"/>
    </location>
</feature>